<dbReference type="FunFam" id="1.10.510.10:FF:000238">
    <property type="entry name" value="Mitogen-activated protein kinase"/>
    <property type="match status" value="1"/>
</dbReference>
<dbReference type="OMA" id="MDIPRPE"/>
<dbReference type="GO" id="GO:0005524">
    <property type="term" value="F:ATP binding"/>
    <property type="evidence" value="ECO:0007669"/>
    <property type="project" value="UniProtKB-UniRule"/>
</dbReference>
<evidence type="ECO:0000256" key="9">
    <source>
        <dbReference type="PROSITE-ProRule" id="PRU10141"/>
    </source>
</evidence>
<dbReference type="GO" id="GO:0004707">
    <property type="term" value="F:MAP kinase activity"/>
    <property type="evidence" value="ECO:0007669"/>
    <property type="project" value="UniProtKB-EC"/>
</dbReference>
<dbReference type="Gene3D" id="1.10.510.10">
    <property type="entry name" value="Transferase(Phosphotransferase) domain 1"/>
    <property type="match status" value="1"/>
</dbReference>
<keyword evidence="4 9" id="KW-0547">Nucleotide-binding</keyword>
<dbReference type="STRING" id="1169540.A0A0G4FF78"/>
<feature type="compositionally biased region" description="Low complexity" evidence="12">
    <location>
        <begin position="405"/>
        <end position="414"/>
    </location>
</feature>
<keyword evidence="3 11" id="KW-0808">Transferase</keyword>
<comment type="activity regulation">
    <text evidence="11">Activated by threonine and tyrosine phosphorylation.</text>
</comment>
<dbReference type="InterPro" id="IPR011009">
    <property type="entry name" value="Kinase-like_dom_sf"/>
</dbReference>
<comment type="cofactor">
    <cofactor evidence="11">
        <name>Mg(2+)</name>
        <dbReference type="ChEBI" id="CHEBI:18420"/>
    </cofactor>
</comment>
<evidence type="ECO:0000259" key="13">
    <source>
        <dbReference type="PROSITE" id="PS50011"/>
    </source>
</evidence>
<dbReference type="EC" id="2.7.11.24" evidence="1 11"/>
<evidence type="ECO:0000256" key="2">
    <source>
        <dbReference type="ARBA" id="ARBA00022527"/>
    </source>
</evidence>
<keyword evidence="6 9" id="KW-0067">ATP-binding</keyword>
<dbReference type="Gene3D" id="3.30.200.20">
    <property type="entry name" value="Phosphorylase Kinase, domain 1"/>
    <property type="match status" value="1"/>
</dbReference>
<feature type="binding site" evidence="9">
    <location>
        <position position="42"/>
    </location>
    <ligand>
        <name>ATP</name>
        <dbReference type="ChEBI" id="CHEBI:30616"/>
    </ligand>
</feature>
<evidence type="ECO:0000256" key="3">
    <source>
        <dbReference type="ARBA" id="ARBA00022679"/>
    </source>
</evidence>
<comment type="catalytic activity">
    <reaction evidence="8">
        <text>L-seryl-[protein] + ATP = O-phospho-L-seryl-[protein] + ADP + H(+)</text>
        <dbReference type="Rhea" id="RHEA:17989"/>
        <dbReference type="Rhea" id="RHEA-COMP:9863"/>
        <dbReference type="Rhea" id="RHEA-COMP:11604"/>
        <dbReference type="ChEBI" id="CHEBI:15378"/>
        <dbReference type="ChEBI" id="CHEBI:29999"/>
        <dbReference type="ChEBI" id="CHEBI:30616"/>
        <dbReference type="ChEBI" id="CHEBI:83421"/>
        <dbReference type="ChEBI" id="CHEBI:456216"/>
        <dbReference type="EC" id="2.7.11.24"/>
    </reaction>
</comment>
<dbReference type="FunFam" id="3.30.200.20:FF:000166">
    <property type="entry name" value="Mitogen-activated protein kinase"/>
    <property type="match status" value="1"/>
</dbReference>
<evidence type="ECO:0000256" key="8">
    <source>
        <dbReference type="ARBA" id="ARBA00048312"/>
    </source>
</evidence>
<evidence type="ECO:0000256" key="4">
    <source>
        <dbReference type="ARBA" id="ARBA00022741"/>
    </source>
</evidence>
<dbReference type="PROSITE" id="PS00107">
    <property type="entry name" value="PROTEIN_KINASE_ATP"/>
    <property type="match status" value="1"/>
</dbReference>
<accession>A0A0G4FF78</accession>
<dbReference type="PROSITE" id="PS50011">
    <property type="entry name" value="PROTEIN_KINASE_DOM"/>
    <property type="match status" value="1"/>
</dbReference>
<evidence type="ECO:0000313" key="15">
    <source>
        <dbReference type="Proteomes" id="UP000041254"/>
    </source>
</evidence>
<evidence type="ECO:0000256" key="7">
    <source>
        <dbReference type="ARBA" id="ARBA00047592"/>
    </source>
</evidence>
<dbReference type="PROSITE" id="PS00108">
    <property type="entry name" value="PROTEIN_KINASE_ST"/>
    <property type="match status" value="1"/>
</dbReference>
<dbReference type="Pfam" id="PF00069">
    <property type="entry name" value="Pkinase"/>
    <property type="match status" value="1"/>
</dbReference>
<feature type="region of interest" description="Disordered" evidence="12">
    <location>
        <begin position="346"/>
        <end position="465"/>
    </location>
</feature>
<keyword evidence="11" id="KW-0460">Magnesium</keyword>
<comment type="catalytic activity">
    <reaction evidence="7 11">
        <text>L-threonyl-[protein] + ATP = O-phospho-L-threonyl-[protein] + ADP + H(+)</text>
        <dbReference type="Rhea" id="RHEA:46608"/>
        <dbReference type="Rhea" id="RHEA-COMP:11060"/>
        <dbReference type="Rhea" id="RHEA-COMP:11605"/>
        <dbReference type="ChEBI" id="CHEBI:15378"/>
        <dbReference type="ChEBI" id="CHEBI:30013"/>
        <dbReference type="ChEBI" id="CHEBI:30616"/>
        <dbReference type="ChEBI" id="CHEBI:61977"/>
        <dbReference type="ChEBI" id="CHEBI:456216"/>
        <dbReference type="EC" id="2.7.11.24"/>
    </reaction>
</comment>
<dbReference type="SUPFAM" id="SSF56112">
    <property type="entry name" value="Protein kinase-like (PK-like)"/>
    <property type="match status" value="1"/>
</dbReference>
<dbReference type="GO" id="GO:0106310">
    <property type="term" value="F:protein serine kinase activity"/>
    <property type="evidence" value="ECO:0007669"/>
    <property type="project" value="RHEA"/>
</dbReference>
<evidence type="ECO:0000256" key="11">
    <source>
        <dbReference type="RuleBase" id="RU361165"/>
    </source>
</evidence>
<evidence type="ECO:0000256" key="6">
    <source>
        <dbReference type="ARBA" id="ARBA00022840"/>
    </source>
</evidence>
<dbReference type="AlphaFoldDB" id="A0A0G4FF78"/>
<dbReference type="VEuPathDB" id="CryptoDB:Vbra_1579"/>
<evidence type="ECO:0000256" key="1">
    <source>
        <dbReference type="ARBA" id="ARBA00012411"/>
    </source>
</evidence>
<keyword evidence="2 10" id="KW-0723">Serine/threonine-protein kinase</keyword>
<evidence type="ECO:0000313" key="14">
    <source>
        <dbReference type="EMBL" id="CEM11518.1"/>
    </source>
</evidence>
<dbReference type="InParanoid" id="A0A0G4FF78"/>
<dbReference type="InterPro" id="IPR017441">
    <property type="entry name" value="Protein_kinase_ATP_BS"/>
</dbReference>
<dbReference type="InterPro" id="IPR003527">
    <property type="entry name" value="MAP_kinase_CS"/>
</dbReference>
<keyword evidence="15" id="KW-1185">Reference proteome</keyword>
<feature type="compositionally biased region" description="Low complexity" evidence="12">
    <location>
        <begin position="359"/>
        <end position="373"/>
    </location>
</feature>
<dbReference type="PhylomeDB" id="A0A0G4FF78"/>
<dbReference type="PANTHER" id="PTHR24055">
    <property type="entry name" value="MITOGEN-ACTIVATED PROTEIN KINASE"/>
    <property type="match status" value="1"/>
</dbReference>
<evidence type="ECO:0000256" key="12">
    <source>
        <dbReference type="SAM" id="MobiDB-lite"/>
    </source>
</evidence>
<comment type="similarity">
    <text evidence="11">Belongs to the protein kinase superfamily. Ser/Thr protein kinase family. MAP kinase subfamily.</text>
</comment>
<organism evidence="14 15">
    <name type="scientific">Vitrella brassicaformis (strain CCMP3155)</name>
    <dbReference type="NCBI Taxonomy" id="1169540"/>
    <lineage>
        <taxon>Eukaryota</taxon>
        <taxon>Sar</taxon>
        <taxon>Alveolata</taxon>
        <taxon>Colpodellida</taxon>
        <taxon>Vitrellaceae</taxon>
        <taxon>Vitrella</taxon>
    </lineage>
</organism>
<protein>
    <recommendedName>
        <fullName evidence="1 11">Mitogen-activated protein kinase</fullName>
        <ecNumber evidence="1 11">2.7.11.24</ecNumber>
    </recommendedName>
</protein>
<sequence length="465" mass="52405">MSEEIDRHVLRKYEIVQKLGKGAYGIVWKAIDKKIGEVVALKKIFDAFQNATDAQRTFREIMFLQELNGHDNIVKLLNVLKADNDRDIYLVFDYMETDLHAVIRASILEEIHKQYIVYQLLKSLKYMHSGELLHRDMKPSNILLNSECHVKVADYGLARSVAQSDSEVGTNPVLTDYVATRWYRAPEILLGSTKYTKGVDMWSLGCILGELIGGKPTFPGTSTMNQLERIMEVTGRPSQEDIDAMKSPFAATMLESLPMVRNRPLTEMFPTASSDALDLLKSLLQFNPNKRISAADALQHPYVVQFHNPDDEPECGRIIRISIDDNTKYSIADYRDRLYSEVIKRKKDQRRHRLRDPQSSSGSVHVGSNSSGPADGGTSGAGSASHSRDRVSSSGHRQRETQQYPSYHPNQPSHNHNHHHGQTQSYASPNGQAAYQHNHHAYQHQQVYQTHSGGTTASRGGRGLR</sequence>
<dbReference type="PROSITE" id="PS01351">
    <property type="entry name" value="MAPK"/>
    <property type="match status" value="1"/>
</dbReference>
<gene>
    <name evidence="14" type="ORF">Vbra_1579</name>
</gene>
<dbReference type="Proteomes" id="UP000041254">
    <property type="component" value="Unassembled WGS sequence"/>
</dbReference>
<proteinExistence type="inferred from homology"/>
<keyword evidence="5 11" id="KW-0418">Kinase</keyword>
<dbReference type="InterPro" id="IPR000719">
    <property type="entry name" value="Prot_kinase_dom"/>
</dbReference>
<feature type="domain" description="Protein kinase" evidence="13">
    <location>
        <begin position="13"/>
        <end position="303"/>
    </location>
</feature>
<name>A0A0G4FF78_VITBC</name>
<dbReference type="InterPro" id="IPR050117">
    <property type="entry name" value="MAPK"/>
</dbReference>
<reference evidence="14 15" key="1">
    <citation type="submission" date="2014-11" db="EMBL/GenBank/DDBJ databases">
        <authorList>
            <person name="Zhu J."/>
            <person name="Qi W."/>
            <person name="Song R."/>
        </authorList>
    </citation>
    <scope>NUCLEOTIDE SEQUENCE [LARGE SCALE GENOMIC DNA]</scope>
</reference>
<dbReference type="CDD" id="cd07852">
    <property type="entry name" value="STKc_MAPK15-like"/>
    <property type="match status" value="1"/>
</dbReference>
<dbReference type="SMART" id="SM00220">
    <property type="entry name" value="S_TKc"/>
    <property type="match status" value="1"/>
</dbReference>
<evidence type="ECO:0000256" key="10">
    <source>
        <dbReference type="RuleBase" id="RU000304"/>
    </source>
</evidence>
<evidence type="ECO:0000256" key="5">
    <source>
        <dbReference type="ARBA" id="ARBA00022777"/>
    </source>
</evidence>
<feature type="compositionally biased region" description="Low complexity" evidence="12">
    <location>
        <begin position="443"/>
        <end position="459"/>
    </location>
</feature>
<dbReference type="EMBL" id="CDMY01000418">
    <property type="protein sequence ID" value="CEM11518.1"/>
    <property type="molecule type" value="Genomic_DNA"/>
</dbReference>
<dbReference type="OrthoDB" id="192887at2759"/>
<dbReference type="InterPro" id="IPR008271">
    <property type="entry name" value="Ser/Thr_kinase_AS"/>
</dbReference>